<evidence type="ECO:0000259" key="1">
    <source>
        <dbReference type="Pfam" id="PF13456"/>
    </source>
</evidence>
<evidence type="ECO:0000313" key="3">
    <source>
        <dbReference type="Proteomes" id="UP001165190"/>
    </source>
</evidence>
<dbReference type="InterPro" id="IPR044730">
    <property type="entry name" value="RNase_H-like_dom_plant"/>
</dbReference>
<proteinExistence type="predicted"/>
<dbReference type="CDD" id="cd06222">
    <property type="entry name" value="RNase_H_like"/>
    <property type="match status" value="1"/>
</dbReference>
<gene>
    <name evidence="2" type="ORF">HRI_003228000</name>
</gene>
<dbReference type="InterPro" id="IPR036397">
    <property type="entry name" value="RNaseH_sf"/>
</dbReference>
<accession>A0A9W7II59</accession>
<dbReference type="PANTHER" id="PTHR47723">
    <property type="entry name" value="OS05G0353850 PROTEIN"/>
    <property type="match status" value="1"/>
</dbReference>
<name>A0A9W7II59_HIBTR</name>
<dbReference type="InterPro" id="IPR012337">
    <property type="entry name" value="RNaseH-like_sf"/>
</dbReference>
<dbReference type="PANTHER" id="PTHR47723:SF13">
    <property type="entry name" value="PUTATIVE-RELATED"/>
    <property type="match status" value="1"/>
</dbReference>
<dbReference type="AlphaFoldDB" id="A0A9W7II59"/>
<sequence>MAIIEWSPPSAQWVALNPNGAAYLSTRFASIGGLIRNNYGTWLLGFNRGIRVTDAFQVELWAIHEGLHLAWNLGFEFIKVQFDSAHAISTINATDARTSAFPLAQAISALQNRGWVVEFLWINREANHAANALAKHADFSSFSLMQFDSTPSYVQTLLVRDVDGPPYCKSSAL</sequence>
<dbReference type="Pfam" id="PF13456">
    <property type="entry name" value="RVT_3"/>
    <property type="match status" value="1"/>
</dbReference>
<feature type="domain" description="RNase H type-1" evidence="1">
    <location>
        <begin position="19"/>
        <end position="137"/>
    </location>
</feature>
<dbReference type="InterPro" id="IPR053151">
    <property type="entry name" value="RNase_H-like"/>
</dbReference>
<dbReference type="Proteomes" id="UP001165190">
    <property type="component" value="Unassembled WGS sequence"/>
</dbReference>
<organism evidence="2 3">
    <name type="scientific">Hibiscus trionum</name>
    <name type="common">Flower of an hour</name>
    <dbReference type="NCBI Taxonomy" id="183268"/>
    <lineage>
        <taxon>Eukaryota</taxon>
        <taxon>Viridiplantae</taxon>
        <taxon>Streptophyta</taxon>
        <taxon>Embryophyta</taxon>
        <taxon>Tracheophyta</taxon>
        <taxon>Spermatophyta</taxon>
        <taxon>Magnoliopsida</taxon>
        <taxon>eudicotyledons</taxon>
        <taxon>Gunneridae</taxon>
        <taxon>Pentapetalae</taxon>
        <taxon>rosids</taxon>
        <taxon>malvids</taxon>
        <taxon>Malvales</taxon>
        <taxon>Malvaceae</taxon>
        <taxon>Malvoideae</taxon>
        <taxon>Hibiscus</taxon>
    </lineage>
</organism>
<dbReference type="GO" id="GO:0003676">
    <property type="term" value="F:nucleic acid binding"/>
    <property type="evidence" value="ECO:0007669"/>
    <property type="project" value="InterPro"/>
</dbReference>
<dbReference type="InterPro" id="IPR002156">
    <property type="entry name" value="RNaseH_domain"/>
</dbReference>
<dbReference type="SUPFAM" id="SSF53098">
    <property type="entry name" value="Ribonuclease H-like"/>
    <property type="match status" value="1"/>
</dbReference>
<evidence type="ECO:0000313" key="2">
    <source>
        <dbReference type="EMBL" id="GMI95587.1"/>
    </source>
</evidence>
<keyword evidence="3" id="KW-1185">Reference proteome</keyword>
<reference evidence="2" key="1">
    <citation type="submission" date="2023-05" db="EMBL/GenBank/DDBJ databases">
        <title>Genome and transcriptome analyses reveal genes involved in the formation of fine ridges on petal epidermal cells in Hibiscus trionum.</title>
        <authorList>
            <person name="Koshimizu S."/>
            <person name="Masuda S."/>
            <person name="Ishii T."/>
            <person name="Shirasu K."/>
            <person name="Hoshino A."/>
            <person name="Arita M."/>
        </authorList>
    </citation>
    <scope>NUCLEOTIDE SEQUENCE</scope>
    <source>
        <strain evidence="2">Hamamatsu line</strain>
    </source>
</reference>
<protein>
    <recommendedName>
        <fullName evidence="1">RNase H type-1 domain-containing protein</fullName>
    </recommendedName>
</protein>
<dbReference type="GO" id="GO:0004523">
    <property type="term" value="F:RNA-DNA hybrid ribonuclease activity"/>
    <property type="evidence" value="ECO:0007669"/>
    <property type="project" value="InterPro"/>
</dbReference>
<dbReference type="Gene3D" id="3.30.420.10">
    <property type="entry name" value="Ribonuclease H-like superfamily/Ribonuclease H"/>
    <property type="match status" value="1"/>
</dbReference>
<dbReference type="OrthoDB" id="955670at2759"/>
<comment type="caution">
    <text evidence="2">The sequence shown here is derived from an EMBL/GenBank/DDBJ whole genome shotgun (WGS) entry which is preliminary data.</text>
</comment>
<dbReference type="EMBL" id="BSYR01000027">
    <property type="protein sequence ID" value="GMI95587.1"/>
    <property type="molecule type" value="Genomic_DNA"/>
</dbReference>